<accession>J9FXL8</accession>
<gene>
    <name evidence="1" type="ORF">EVA_12590</name>
</gene>
<protein>
    <submittedName>
        <fullName evidence="1">Uncharacterized protein</fullName>
    </submittedName>
</protein>
<dbReference type="EMBL" id="AMCI01003867">
    <property type="protein sequence ID" value="EJW99303.1"/>
    <property type="molecule type" value="Genomic_DNA"/>
</dbReference>
<proteinExistence type="predicted"/>
<name>J9FXL8_9ZZZZ</name>
<organism evidence="1">
    <name type="scientific">gut metagenome</name>
    <dbReference type="NCBI Taxonomy" id="749906"/>
    <lineage>
        <taxon>unclassified sequences</taxon>
        <taxon>metagenomes</taxon>
        <taxon>organismal metagenomes</taxon>
    </lineage>
</organism>
<dbReference type="AlphaFoldDB" id="J9FXL8"/>
<evidence type="ECO:0000313" key="1">
    <source>
        <dbReference type="EMBL" id="EJW99303.1"/>
    </source>
</evidence>
<comment type="caution">
    <text evidence="1">The sequence shown here is derived from an EMBL/GenBank/DDBJ whole genome shotgun (WGS) entry which is preliminary data.</text>
</comment>
<sequence length="38" mass="4164">MSTAYTDLSESLLLTLPVDVIPLLPLSRLCLKSAMTTR</sequence>
<reference evidence="1" key="1">
    <citation type="journal article" date="2012" name="PLoS ONE">
        <title>Gene sets for utilization of primary and secondary nutrition supplies in the distal gut of endangered iberian lynx.</title>
        <authorList>
            <person name="Alcaide M."/>
            <person name="Messina E."/>
            <person name="Richter M."/>
            <person name="Bargiela R."/>
            <person name="Peplies J."/>
            <person name="Huws S.A."/>
            <person name="Newbold C.J."/>
            <person name="Golyshin P.N."/>
            <person name="Simon M.A."/>
            <person name="Lopez G."/>
            <person name="Yakimov M.M."/>
            <person name="Ferrer M."/>
        </authorList>
    </citation>
    <scope>NUCLEOTIDE SEQUENCE</scope>
</reference>